<name>A0AAP2GNU3_9BACT</name>
<evidence type="ECO:0000313" key="2">
    <source>
        <dbReference type="Proteomes" id="UP001319200"/>
    </source>
</evidence>
<dbReference type="Proteomes" id="UP001319200">
    <property type="component" value="Unassembled WGS sequence"/>
</dbReference>
<organism evidence="1 2">
    <name type="scientific">Chryseosolibacter histidini</name>
    <dbReference type="NCBI Taxonomy" id="2782349"/>
    <lineage>
        <taxon>Bacteria</taxon>
        <taxon>Pseudomonadati</taxon>
        <taxon>Bacteroidota</taxon>
        <taxon>Cytophagia</taxon>
        <taxon>Cytophagales</taxon>
        <taxon>Chryseotaleaceae</taxon>
        <taxon>Chryseosolibacter</taxon>
    </lineage>
</organism>
<protein>
    <submittedName>
        <fullName evidence="1">Uncharacterized protein</fullName>
    </submittedName>
</protein>
<reference evidence="1 2" key="1">
    <citation type="submission" date="2021-05" db="EMBL/GenBank/DDBJ databases">
        <title>A Polyphasic approach of four new species of the genus Ohtaekwangia: Ohtaekwangia histidinii sp. nov., Ohtaekwangia cretensis sp. nov., Ohtaekwangia indiensis sp. nov., Ohtaekwangia reichenbachii sp. nov. from diverse environment.</title>
        <authorList>
            <person name="Octaviana S."/>
        </authorList>
    </citation>
    <scope>NUCLEOTIDE SEQUENCE [LARGE SCALE GENOMIC DNA]</scope>
    <source>
        <strain evidence="1 2">PWU4</strain>
    </source>
</reference>
<keyword evidence="2" id="KW-1185">Reference proteome</keyword>
<dbReference type="EMBL" id="JAHESF010000014">
    <property type="protein sequence ID" value="MBT1698378.1"/>
    <property type="molecule type" value="Genomic_DNA"/>
</dbReference>
<sequence>MENNDFGTIPSSALSQNISMTKIHLALSAEQLSSLHEGININTALVEESRKAIAESLIILKKFGSKGLYLDEKW</sequence>
<comment type="caution">
    <text evidence="1">The sequence shown here is derived from an EMBL/GenBank/DDBJ whole genome shotgun (WGS) entry which is preliminary data.</text>
</comment>
<accession>A0AAP2GNU3</accession>
<evidence type="ECO:0000313" key="1">
    <source>
        <dbReference type="EMBL" id="MBT1698378.1"/>
    </source>
</evidence>
<dbReference type="RefSeq" id="WP_254164470.1">
    <property type="nucleotide sequence ID" value="NZ_JAHESF010000014.1"/>
</dbReference>
<gene>
    <name evidence="1" type="ORF">KK083_15925</name>
</gene>
<dbReference type="AlphaFoldDB" id="A0AAP2GNU3"/>
<proteinExistence type="predicted"/>